<dbReference type="PANTHER" id="PTHR17985">
    <property type="entry name" value="SER/THR-RICH PROTEIN T10 IN DGCR REGION"/>
    <property type="match status" value="1"/>
</dbReference>
<keyword evidence="2" id="KW-1185">Reference proteome</keyword>
<dbReference type="InterPro" id="IPR008551">
    <property type="entry name" value="TANGO2"/>
</dbReference>
<dbReference type="OrthoDB" id="4380123at2"/>
<accession>A0A2Z4IJZ7</accession>
<dbReference type="PANTHER" id="PTHR17985:SF8">
    <property type="entry name" value="TRANSPORT AND GOLGI ORGANIZATION PROTEIN 2 HOMOLOG"/>
    <property type="match status" value="1"/>
</dbReference>
<gene>
    <name evidence="1" type="ORF">DN752_15705</name>
</gene>
<dbReference type="KEGG" id="est:DN752_15705"/>
<organism evidence="1 2">
    <name type="scientific">Echinicola strongylocentroti</name>
    <dbReference type="NCBI Taxonomy" id="1795355"/>
    <lineage>
        <taxon>Bacteria</taxon>
        <taxon>Pseudomonadati</taxon>
        <taxon>Bacteroidota</taxon>
        <taxon>Cytophagia</taxon>
        <taxon>Cytophagales</taxon>
        <taxon>Cyclobacteriaceae</taxon>
        <taxon>Echinicola</taxon>
    </lineage>
</organism>
<dbReference type="AlphaFoldDB" id="A0A2Z4IJZ7"/>
<dbReference type="RefSeq" id="WP_112784827.1">
    <property type="nucleotide sequence ID" value="NZ_CP030041.1"/>
</dbReference>
<sequence length="253" mass="28611">MCLITFNWRNHHRYKLILVANRDEFFGRPTAPLHQWENGVYAGKDLKGGGTWMGLHPSGKFAALTNYRDLDNLKEQPISRGKLVKDFLESDMAPKEYLERVKVKKDDYDGFNLLVGDGEQLWYYSNYAPSVEMVLPGLHGLSNALLDVPWKKVVDGKRRLAKQIQLGGLSMKDLAAVQYSQVEDKPENLPKTGVTIEVEQALSAAFIRDIQGYGTVNVSVLLWGVDGEVRFLEQQVNKNGIISSEEKLSFFMT</sequence>
<name>A0A2Z4IJZ7_9BACT</name>
<dbReference type="Pfam" id="PF05742">
    <property type="entry name" value="TANGO2"/>
    <property type="match status" value="1"/>
</dbReference>
<evidence type="ECO:0000313" key="1">
    <source>
        <dbReference type="EMBL" id="AWW31451.1"/>
    </source>
</evidence>
<dbReference type="Proteomes" id="UP000248688">
    <property type="component" value="Chromosome"/>
</dbReference>
<dbReference type="EMBL" id="CP030041">
    <property type="protein sequence ID" value="AWW31451.1"/>
    <property type="molecule type" value="Genomic_DNA"/>
</dbReference>
<evidence type="ECO:0000313" key="2">
    <source>
        <dbReference type="Proteomes" id="UP000248688"/>
    </source>
</evidence>
<protein>
    <recommendedName>
        <fullName evidence="3">NRDE family protein</fullName>
    </recommendedName>
</protein>
<evidence type="ECO:0008006" key="3">
    <source>
        <dbReference type="Google" id="ProtNLM"/>
    </source>
</evidence>
<reference evidence="1 2" key="1">
    <citation type="submission" date="2018-06" db="EMBL/GenBank/DDBJ databases">
        <title>Echinicola strongylocentroti sp. nov., isolated from a sea urchin Strongylocentrotus intermedius.</title>
        <authorList>
            <person name="Bae S.S."/>
        </authorList>
    </citation>
    <scope>NUCLEOTIDE SEQUENCE [LARGE SCALE GENOMIC DNA]</scope>
    <source>
        <strain evidence="1 2">MEBiC08714</strain>
    </source>
</reference>
<proteinExistence type="predicted"/>